<reference evidence="2" key="2">
    <citation type="submission" date="2013-01" db="EMBL/GenBank/DDBJ databases">
        <title>The wheat powdery mildew genome reveals unique evolution of an obligate biotroph.</title>
        <authorList>
            <person name="Oberhaensli S."/>
            <person name="Wicker T."/>
            <person name="Keller B."/>
        </authorList>
    </citation>
    <scope>NUCLEOTIDE SEQUENCE</scope>
    <source>
        <strain evidence="2">96224</strain>
    </source>
</reference>
<sequence length="1136" mass="127313">MNRFRKRREAREALEGFPRPSNESDTPSITPAKKTFRRGKKTAETEPKAEIDLSSALPSSDEFRTSLLMSGLSARFSMLREQDDPKSKKGKASDDSVLYPKRQSRMNDFGRSGYGLSNIAEVSSLHSLTRQPTMTESDHVRCNDKNGRSAQDQNLPRGVMNRSRPGEGNILFGGRQKINVGNRVLYDDDVRLSSFQKQRKRERELRQEIELEDPQPSYFKPNSPNCYSYTDEKNKLIYEHQHSNSSNTPRDYTIRTGTESDRNIAGSSEPSKTRNRRLYETGLENHLHQQHSMAMSRIDTISQQRSHIFSVPSPKPSPTSAAIENNGWITEHSTEISKSHNFIDMTSHRGLSTQNYGIASPPLSPPSNEKEEGLYYNRQNSEKATNLQAGAQAKAYNNVQNNSKHHEIIESSKNRRSENSPTPKEYEIHQNITERNRSQSNSSYGSSQYNLSSSLRGNLAPDQPCGSSQIKSITVPLEPTSSSSTPPLFTMLPRDHESLSKPLPPPKDDINPKYLGLLSFHHQHQAKQKRPSISQHPLYRSHKSDFEANSEIDPNSSHTRLIPLQDSNQACQNHIASSEINGMVRQHMRFESNASSVYGAVTENNPLSSLEHPISSSFNEYTSIGNPWENTADDNCDEIHKDSLETNLAKQNDHTTPHIFLRSSENAGANDKIVSSDKETSYFHTRQVSTDSEREQKDLMNEFANRRRHVKEKMKSFVESDNSLASPSQTVETPRESNPKNSAFGILRTKNSRGSVKPKDGQSKTLKMLGLGNVTSSSTVSSRLQISEESVEDDEASSTIGRSSITSLTSASRQTRRDQERQMPTASKKSEAESSDTSWNAQTTKNQLRPQQSSLPSNNDRTLRVANPYTTITGAHSEENISAEKNSAAKSNEVRPYNIDRSNTTPNFGSIVSKYTSSQHEADQSKLGYPEPKSFTSSTTNKLVSSRSVSGKDFTNTRHPSTNIYPSSQMMNSAQFNSVSNENVYSLNTTRNVSENISENSRLKPYSSKASFAPSIPAHDKCQFRPPPIPLVNPRRRQALNQPRTGYMNEVADSKDILSRDLRSCSSPFIESHHPTRNKSKVELRQDNGVHQTNSGDASSLNYWRQPETWNTERKALVLAGDNTSPSRRMNGGALS</sequence>
<feature type="compositionally biased region" description="Polar residues" evidence="1">
    <location>
        <begin position="799"/>
        <end position="813"/>
    </location>
</feature>
<dbReference type="HOGENOM" id="CLU_278368_0_0_1"/>
<accession>A0A061HP85</accession>
<feature type="region of interest" description="Disordered" evidence="1">
    <location>
        <begin position="242"/>
        <end position="275"/>
    </location>
</feature>
<feature type="non-terminal residue" evidence="3">
    <location>
        <position position="1136"/>
    </location>
</feature>
<feature type="compositionally biased region" description="Basic and acidic residues" evidence="1">
    <location>
        <begin position="41"/>
        <end position="51"/>
    </location>
</feature>
<organism evidence="3">
    <name type="scientific">Blumeria graminis f. sp. tritici 96224</name>
    <dbReference type="NCBI Taxonomy" id="1268274"/>
    <lineage>
        <taxon>Eukaryota</taxon>
        <taxon>Fungi</taxon>
        <taxon>Dikarya</taxon>
        <taxon>Ascomycota</taxon>
        <taxon>Pezizomycotina</taxon>
        <taxon>Leotiomycetes</taxon>
        <taxon>Erysiphales</taxon>
        <taxon>Erysiphaceae</taxon>
        <taxon>Blumeria</taxon>
    </lineage>
</organism>
<evidence type="ECO:0000256" key="1">
    <source>
        <dbReference type="SAM" id="MobiDB-lite"/>
    </source>
</evidence>
<dbReference type="OrthoDB" id="5335210at2759"/>
<dbReference type="AlphaFoldDB" id="A0A061HP85"/>
<proteinExistence type="predicted"/>
<evidence type="ECO:0000313" key="3">
    <source>
        <dbReference type="EMBL" id="SUZ07085.1"/>
    </source>
</evidence>
<feature type="compositionally biased region" description="Low complexity" evidence="1">
    <location>
        <begin position="474"/>
        <end position="492"/>
    </location>
</feature>
<feature type="compositionally biased region" description="Polar residues" evidence="1">
    <location>
        <begin position="719"/>
        <end position="732"/>
    </location>
</feature>
<name>A0A061HP85_BLUGR</name>
<feature type="compositionally biased region" description="Low complexity" evidence="1">
    <location>
        <begin position="438"/>
        <end position="457"/>
    </location>
</feature>
<feature type="compositionally biased region" description="Polar residues" evidence="1">
    <location>
        <begin position="900"/>
        <end position="919"/>
    </location>
</feature>
<dbReference type="EMBL" id="KE373414">
    <property type="protein sequence ID" value="EPQ67679.1"/>
    <property type="molecule type" value="Genomic_DNA"/>
</dbReference>
<dbReference type="EMBL" id="UIGY01000001">
    <property type="protein sequence ID" value="SUZ07085.1"/>
    <property type="molecule type" value="Genomic_DNA"/>
</dbReference>
<feature type="compositionally biased region" description="Basic and acidic residues" evidence="1">
    <location>
        <begin position="404"/>
        <end position="437"/>
    </location>
</feature>
<feature type="compositionally biased region" description="Polar residues" evidence="1">
    <location>
        <begin position="775"/>
        <end position="785"/>
    </location>
</feature>
<feature type="region of interest" description="Disordered" evidence="1">
    <location>
        <begin position="196"/>
        <end position="223"/>
    </location>
</feature>
<feature type="compositionally biased region" description="Basic and acidic residues" evidence="1">
    <location>
        <begin position="136"/>
        <end position="147"/>
    </location>
</feature>
<feature type="region of interest" description="Disordered" evidence="1">
    <location>
        <begin position="714"/>
        <end position="745"/>
    </location>
</feature>
<evidence type="ECO:0000313" key="2">
    <source>
        <dbReference type="EMBL" id="EPQ67679.1"/>
    </source>
</evidence>
<reference evidence="4" key="1">
    <citation type="journal article" date="2013" name="Nat. Genet.">
        <title>The wheat powdery mildew genome shows the unique evolution of an obligate biotroph.</title>
        <authorList>
            <person name="Wicker T."/>
            <person name="Oberhaensli S."/>
            <person name="Parlange F."/>
            <person name="Buchmann J.P."/>
            <person name="Shatalina M."/>
            <person name="Roffler S."/>
            <person name="Ben-David R."/>
            <person name="Dolezel J."/>
            <person name="Simkova H."/>
            <person name="Schulze-Lefert P."/>
            <person name="Spanu P.D."/>
            <person name="Bruggmann R."/>
            <person name="Amselem J."/>
            <person name="Quesneville H."/>
            <person name="Ver Loren van Themaat E."/>
            <person name="Paape T."/>
            <person name="Shimizu K.K."/>
            <person name="Keller B."/>
        </authorList>
    </citation>
    <scope>NUCLEOTIDE SEQUENCE [LARGE SCALE GENOMIC DNA]</scope>
    <source>
        <strain evidence="4">96224</strain>
    </source>
</reference>
<protein>
    <submittedName>
        <fullName evidence="3">BgtA-21096</fullName>
    </submittedName>
</protein>
<dbReference type="Proteomes" id="UP000053110">
    <property type="component" value="Unassembled WGS sequence"/>
</dbReference>
<feature type="region of interest" description="Disordered" evidence="1">
    <location>
        <begin position="775"/>
        <end position="968"/>
    </location>
</feature>
<feature type="region of interest" description="Disordered" evidence="1">
    <location>
        <begin position="395"/>
        <end position="513"/>
    </location>
</feature>
<feature type="compositionally biased region" description="Polar residues" evidence="1">
    <location>
        <begin position="934"/>
        <end position="968"/>
    </location>
</feature>
<feature type="region of interest" description="Disordered" evidence="1">
    <location>
        <begin position="127"/>
        <end position="173"/>
    </location>
</feature>
<feature type="compositionally biased region" description="Polar residues" evidence="1">
    <location>
        <begin position="835"/>
        <end position="860"/>
    </location>
</feature>
<feature type="region of interest" description="Disordered" evidence="1">
    <location>
        <begin position="1068"/>
        <end position="1103"/>
    </location>
</feature>
<reference evidence="3" key="3">
    <citation type="submission" date="2018-07" db="EMBL/GenBank/DDBJ databases">
        <authorList>
            <person name="Quirk P.G."/>
            <person name="Krulwich T.A."/>
        </authorList>
    </citation>
    <scope>NUCLEOTIDE SEQUENCE</scope>
    <source>
        <strain evidence="3">96224</strain>
    </source>
</reference>
<feature type="region of interest" description="Disordered" evidence="1">
    <location>
        <begin position="1"/>
        <end position="60"/>
    </location>
</feature>
<evidence type="ECO:0000313" key="4">
    <source>
        <dbReference type="Proteomes" id="UP000053110"/>
    </source>
</evidence>
<feature type="compositionally biased region" description="Polar residues" evidence="1">
    <location>
        <begin position="1089"/>
        <end position="1103"/>
    </location>
</feature>
<gene>
    <name evidence="2" type="ORF">BGT96224_A21096</name>
    <name evidence="3" type="ORF">BGT96224V2_LOCUS786</name>
</gene>